<proteinExistence type="predicted"/>
<reference evidence="2" key="2">
    <citation type="submission" date="2019-11" db="UniProtKB">
        <authorList>
            <consortium name="WormBaseParasite"/>
        </authorList>
    </citation>
    <scope>IDENTIFICATION</scope>
    <source>
        <strain evidence="2">Puerto Rican</strain>
    </source>
</reference>
<dbReference type="InParanoid" id="A0A5K4F195"/>
<dbReference type="Proteomes" id="UP000008854">
    <property type="component" value="Unassembled WGS sequence"/>
</dbReference>
<dbReference type="AlphaFoldDB" id="A0A5K4F195"/>
<evidence type="ECO:0000313" key="1">
    <source>
        <dbReference type="Proteomes" id="UP000008854"/>
    </source>
</evidence>
<keyword evidence="1" id="KW-1185">Reference proteome</keyword>
<dbReference type="WBParaSite" id="Smp_248120.1">
    <property type="protein sequence ID" value="Smp_248120.1"/>
    <property type="gene ID" value="Smp_248120"/>
</dbReference>
<accession>A0A5K4F195</accession>
<organism evidence="1 2">
    <name type="scientific">Schistosoma mansoni</name>
    <name type="common">Blood fluke</name>
    <dbReference type="NCBI Taxonomy" id="6183"/>
    <lineage>
        <taxon>Eukaryota</taxon>
        <taxon>Metazoa</taxon>
        <taxon>Spiralia</taxon>
        <taxon>Lophotrochozoa</taxon>
        <taxon>Platyhelminthes</taxon>
        <taxon>Trematoda</taxon>
        <taxon>Digenea</taxon>
        <taxon>Strigeidida</taxon>
        <taxon>Schistosomatoidea</taxon>
        <taxon>Schistosomatidae</taxon>
        <taxon>Schistosoma</taxon>
    </lineage>
</organism>
<sequence length="313" mass="36436">MLLSSLFAESHIFKCKGCDPDQHGTHKAISSSQLGYYSKLVEYELIREVILDMAYEYELNLLTCHESDIYCTLARIWTECHVSKEMEETCFYSKEDCGNKIISDILSILHTRMEKKLNERLVLFGNDNQDQSQSNHSVGVEKLQKRKNELSTELRRLQASFTEIVSRIYSTSSRLFREYRHLVWPRMSRQALAVLTEQAKALLLRVKSLQKSIEYSASQPSETLSILKEIHIELANSRCVLQTEVKELEALLATYENKDGEYHKLVKRYVDCQQQLSLRSTLLHDTDNVQLNRRSHKNFSCRRSLSADVMNRK</sequence>
<name>A0A5K4F195_SCHMA</name>
<reference evidence="1" key="1">
    <citation type="journal article" date="2012" name="PLoS Negl. Trop. Dis.">
        <title>A systematically improved high quality genome and transcriptome of the human blood fluke Schistosoma mansoni.</title>
        <authorList>
            <person name="Protasio A.V."/>
            <person name="Tsai I.J."/>
            <person name="Babbage A."/>
            <person name="Nichol S."/>
            <person name="Hunt M."/>
            <person name="Aslett M.A."/>
            <person name="De Silva N."/>
            <person name="Velarde G.S."/>
            <person name="Anderson T.J."/>
            <person name="Clark R.C."/>
            <person name="Davidson C."/>
            <person name="Dillon G.P."/>
            <person name="Holroyd N.E."/>
            <person name="LoVerde P.T."/>
            <person name="Lloyd C."/>
            <person name="McQuillan J."/>
            <person name="Oliveira G."/>
            <person name="Otto T.D."/>
            <person name="Parker-Manuel S.J."/>
            <person name="Quail M.A."/>
            <person name="Wilson R.A."/>
            <person name="Zerlotini A."/>
            <person name="Dunne D.W."/>
            <person name="Berriman M."/>
        </authorList>
    </citation>
    <scope>NUCLEOTIDE SEQUENCE [LARGE SCALE GENOMIC DNA]</scope>
    <source>
        <strain evidence="1">Puerto Rican</strain>
    </source>
</reference>
<evidence type="ECO:0000313" key="2">
    <source>
        <dbReference type="WBParaSite" id="Smp_248120.1"/>
    </source>
</evidence>
<protein>
    <submittedName>
        <fullName evidence="2">HAUS augmin-like complex subunit 4</fullName>
    </submittedName>
</protein>